<dbReference type="EMBL" id="BMAO01002327">
    <property type="protein sequence ID" value="GFQ79943.1"/>
    <property type="molecule type" value="Genomic_DNA"/>
</dbReference>
<organism evidence="2 3">
    <name type="scientific">Trichonephila clavata</name>
    <name type="common">Joro spider</name>
    <name type="synonym">Nephila clavata</name>
    <dbReference type="NCBI Taxonomy" id="2740835"/>
    <lineage>
        <taxon>Eukaryota</taxon>
        <taxon>Metazoa</taxon>
        <taxon>Ecdysozoa</taxon>
        <taxon>Arthropoda</taxon>
        <taxon>Chelicerata</taxon>
        <taxon>Arachnida</taxon>
        <taxon>Araneae</taxon>
        <taxon>Araneomorphae</taxon>
        <taxon>Entelegynae</taxon>
        <taxon>Araneoidea</taxon>
        <taxon>Nephilidae</taxon>
        <taxon>Trichonephila</taxon>
    </lineage>
</organism>
<name>A0A8X6FH28_TRICU</name>
<keyword evidence="1" id="KW-1133">Transmembrane helix</keyword>
<evidence type="ECO:0008006" key="4">
    <source>
        <dbReference type="Google" id="ProtNLM"/>
    </source>
</evidence>
<feature type="transmembrane region" description="Helical" evidence="1">
    <location>
        <begin position="47"/>
        <end position="65"/>
    </location>
</feature>
<sequence>MEKVLSLILWWLIQTRIKNIPFLLGQLESFSKKIDSSTRKYERLTRISKVVTIIVILIICFCPLTRGVHYVISPRDLHSCVAQVLSYSESMREISFFIYRFTSLYLEVLPLFAISIFYILYCYTFSLGFSDEQLSSSSEQEDRLRQGLRILREFENAFSLLVFTIFVFFLCGFFKTMSLFIYMMDSGKKNITYAYVLNFISNILLLIVMVFSADEVQTKANNAREFPCRIQIFSQKSGIVNIHHTRVSESDQSVTLTGWGMFTVRKPLLLSLAAWLFTYAVILIQYFFTSAN</sequence>
<gene>
    <name evidence="2" type="primary">AVEN_140623_1</name>
    <name evidence="2" type="ORF">TNCT_420881</name>
</gene>
<feature type="transmembrane region" description="Helical" evidence="1">
    <location>
        <begin position="268"/>
        <end position="288"/>
    </location>
</feature>
<accession>A0A8X6FH28</accession>
<dbReference type="AlphaFoldDB" id="A0A8X6FH28"/>
<feature type="transmembrane region" description="Helical" evidence="1">
    <location>
        <begin position="157"/>
        <end position="181"/>
    </location>
</feature>
<evidence type="ECO:0000313" key="3">
    <source>
        <dbReference type="Proteomes" id="UP000887116"/>
    </source>
</evidence>
<feature type="transmembrane region" description="Helical" evidence="1">
    <location>
        <begin position="193"/>
        <end position="213"/>
    </location>
</feature>
<comment type="caution">
    <text evidence="2">The sequence shown here is derived from an EMBL/GenBank/DDBJ whole genome shotgun (WGS) entry which is preliminary data.</text>
</comment>
<keyword evidence="3" id="KW-1185">Reference proteome</keyword>
<dbReference type="Proteomes" id="UP000887116">
    <property type="component" value="Unassembled WGS sequence"/>
</dbReference>
<evidence type="ECO:0000256" key="1">
    <source>
        <dbReference type="SAM" id="Phobius"/>
    </source>
</evidence>
<dbReference type="OrthoDB" id="6437310at2759"/>
<proteinExistence type="predicted"/>
<evidence type="ECO:0000313" key="2">
    <source>
        <dbReference type="EMBL" id="GFQ79943.1"/>
    </source>
</evidence>
<feature type="transmembrane region" description="Helical" evidence="1">
    <location>
        <begin position="97"/>
        <end position="121"/>
    </location>
</feature>
<reference evidence="2" key="1">
    <citation type="submission" date="2020-07" db="EMBL/GenBank/DDBJ databases">
        <title>Multicomponent nature underlies the extraordinary mechanical properties of spider dragline silk.</title>
        <authorList>
            <person name="Kono N."/>
            <person name="Nakamura H."/>
            <person name="Mori M."/>
            <person name="Yoshida Y."/>
            <person name="Ohtoshi R."/>
            <person name="Malay A.D."/>
            <person name="Moran D.A.P."/>
            <person name="Tomita M."/>
            <person name="Numata K."/>
            <person name="Arakawa K."/>
        </authorList>
    </citation>
    <scope>NUCLEOTIDE SEQUENCE</scope>
</reference>
<keyword evidence="1" id="KW-0812">Transmembrane</keyword>
<protein>
    <recommendedName>
        <fullName evidence="4">Gustatory receptor</fullName>
    </recommendedName>
</protein>
<keyword evidence="1" id="KW-0472">Membrane</keyword>